<dbReference type="KEGG" id="hch:HCH_01568"/>
<evidence type="ECO:0000313" key="2">
    <source>
        <dbReference type="Proteomes" id="UP000000238"/>
    </source>
</evidence>
<accession>Q2SLP9</accession>
<organism evidence="1 2">
    <name type="scientific">Hahella chejuensis (strain KCTC 2396)</name>
    <dbReference type="NCBI Taxonomy" id="349521"/>
    <lineage>
        <taxon>Bacteria</taxon>
        <taxon>Pseudomonadati</taxon>
        <taxon>Pseudomonadota</taxon>
        <taxon>Gammaproteobacteria</taxon>
        <taxon>Oceanospirillales</taxon>
        <taxon>Hahellaceae</taxon>
        <taxon>Hahella</taxon>
    </lineage>
</organism>
<keyword evidence="2" id="KW-1185">Reference proteome</keyword>
<reference evidence="1 2" key="1">
    <citation type="journal article" date="2005" name="Nucleic Acids Res.">
        <title>Genomic blueprint of Hahella chejuensis, a marine microbe producing an algicidal agent.</title>
        <authorList>
            <person name="Jeong H."/>
            <person name="Yim J.H."/>
            <person name="Lee C."/>
            <person name="Choi S.-H."/>
            <person name="Park Y.K."/>
            <person name="Yoon S.H."/>
            <person name="Hur C.-G."/>
            <person name="Kang H.-Y."/>
            <person name="Kim D."/>
            <person name="Lee H.H."/>
            <person name="Park K.H."/>
            <person name="Park S.-H."/>
            <person name="Park H.-S."/>
            <person name="Lee H.K."/>
            <person name="Oh T.K."/>
            <person name="Kim J.F."/>
        </authorList>
    </citation>
    <scope>NUCLEOTIDE SEQUENCE [LARGE SCALE GENOMIC DNA]</scope>
    <source>
        <strain evidence="1 2">KCTC 2396</strain>
    </source>
</reference>
<dbReference type="EMBL" id="CP000155">
    <property type="protein sequence ID" value="ABC28425.1"/>
    <property type="molecule type" value="Genomic_DNA"/>
</dbReference>
<dbReference type="AlphaFoldDB" id="Q2SLP9"/>
<proteinExistence type="predicted"/>
<dbReference type="HOGENOM" id="CLU_2259827_0_0_6"/>
<name>Q2SLP9_HAHCH</name>
<gene>
    <name evidence="1" type="ordered locus">HCH_01568</name>
</gene>
<protein>
    <submittedName>
        <fullName evidence="1">Uncharacterized protein</fullName>
    </submittedName>
</protein>
<dbReference type="Proteomes" id="UP000000238">
    <property type="component" value="Chromosome"/>
</dbReference>
<sequence length="103" mass="11753">MKTIIVALMCLLLGFGVGYLMQWSEFAGRLEDAVRREMVLLMRFPVPPCDKVMAKSDMRVSEAQGGDQSLWFYEKSSDRLRRVVVSPDLVVGYEEMSLGCKQR</sequence>
<evidence type="ECO:0000313" key="1">
    <source>
        <dbReference type="EMBL" id="ABC28425.1"/>
    </source>
</evidence>
<dbReference type="OrthoDB" id="3194672at2"/>
<dbReference type="RefSeq" id="WP_011395498.1">
    <property type="nucleotide sequence ID" value="NC_007645.1"/>
</dbReference>